<dbReference type="GO" id="GO:0061789">
    <property type="term" value="P:dense core granule priming"/>
    <property type="evidence" value="ECO:0007669"/>
    <property type="project" value="TreeGrafter"/>
</dbReference>
<dbReference type="SMART" id="SM01145">
    <property type="entry name" value="DUF1041"/>
    <property type="match status" value="1"/>
</dbReference>
<feature type="compositionally biased region" description="Acidic residues" evidence="7">
    <location>
        <begin position="6285"/>
        <end position="6303"/>
    </location>
</feature>
<feature type="region of interest" description="Disordered" evidence="7">
    <location>
        <begin position="5458"/>
        <end position="5636"/>
    </location>
</feature>
<evidence type="ECO:0000256" key="4">
    <source>
        <dbReference type="ARBA" id="ARBA00022771"/>
    </source>
</evidence>
<feature type="compositionally biased region" description="Polar residues" evidence="7">
    <location>
        <begin position="680"/>
        <end position="693"/>
    </location>
</feature>
<dbReference type="GO" id="GO:0099525">
    <property type="term" value="P:presynaptic dense core vesicle exocytosis"/>
    <property type="evidence" value="ECO:0007669"/>
    <property type="project" value="TreeGrafter"/>
</dbReference>
<dbReference type="Gene3D" id="1.20.58.1100">
    <property type="match status" value="1"/>
</dbReference>
<feature type="compositionally biased region" description="Polar residues" evidence="7">
    <location>
        <begin position="4503"/>
        <end position="4514"/>
    </location>
</feature>
<feature type="compositionally biased region" description="Low complexity" evidence="7">
    <location>
        <begin position="1653"/>
        <end position="1677"/>
    </location>
</feature>
<feature type="compositionally biased region" description="Polar residues" evidence="7">
    <location>
        <begin position="1460"/>
        <end position="1469"/>
    </location>
</feature>
<feature type="compositionally biased region" description="Basic and acidic residues" evidence="7">
    <location>
        <begin position="4822"/>
        <end position="4848"/>
    </location>
</feature>
<dbReference type="GO" id="GO:0005543">
    <property type="term" value="F:phospholipid binding"/>
    <property type="evidence" value="ECO:0007669"/>
    <property type="project" value="InterPro"/>
</dbReference>
<feature type="compositionally biased region" description="Polar residues" evidence="7">
    <location>
        <begin position="4319"/>
        <end position="4332"/>
    </location>
</feature>
<dbReference type="CDD" id="cd04027">
    <property type="entry name" value="C2B_Munc13"/>
    <property type="match status" value="1"/>
</dbReference>
<evidence type="ECO:0000256" key="3">
    <source>
        <dbReference type="ARBA" id="ARBA00022737"/>
    </source>
</evidence>
<dbReference type="GO" id="GO:0016081">
    <property type="term" value="P:synaptic vesicle docking"/>
    <property type="evidence" value="ECO:0007669"/>
    <property type="project" value="TreeGrafter"/>
</dbReference>
<feature type="compositionally biased region" description="Low complexity" evidence="7">
    <location>
        <begin position="5355"/>
        <end position="5366"/>
    </location>
</feature>
<feature type="region of interest" description="Disordered" evidence="7">
    <location>
        <begin position="2630"/>
        <end position="2651"/>
    </location>
</feature>
<dbReference type="PROSITE" id="PS51258">
    <property type="entry name" value="MHD1"/>
    <property type="match status" value="1"/>
</dbReference>
<reference evidence="12" key="1">
    <citation type="submission" date="2025-08" db="UniProtKB">
        <authorList>
            <consortium name="Ensembl"/>
        </authorList>
    </citation>
    <scope>IDENTIFICATION</scope>
</reference>
<feature type="domain" description="Phorbol-ester/DAG-type" evidence="9">
    <location>
        <begin position="5800"/>
        <end position="5850"/>
    </location>
</feature>
<feature type="compositionally biased region" description="Polar residues" evidence="7">
    <location>
        <begin position="730"/>
        <end position="743"/>
    </location>
</feature>
<dbReference type="Pfam" id="PF00130">
    <property type="entry name" value="C1_1"/>
    <property type="match status" value="1"/>
</dbReference>
<feature type="compositionally biased region" description="Low complexity" evidence="7">
    <location>
        <begin position="1294"/>
        <end position="1311"/>
    </location>
</feature>
<keyword evidence="2" id="KW-0479">Metal-binding</keyword>
<proteinExistence type="predicted"/>
<evidence type="ECO:0000256" key="2">
    <source>
        <dbReference type="ARBA" id="ARBA00022723"/>
    </source>
</evidence>
<dbReference type="InterPro" id="IPR035892">
    <property type="entry name" value="C2_domain_sf"/>
</dbReference>
<dbReference type="GO" id="GO:0042734">
    <property type="term" value="C:presynaptic membrane"/>
    <property type="evidence" value="ECO:0007669"/>
    <property type="project" value="TreeGrafter"/>
</dbReference>
<feature type="domain" description="C2" evidence="8">
    <location>
        <begin position="1"/>
        <end position="97"/>
    </location>
</feature>
<feature type="region of interest" description="Disordered" evidence="7">
    <location>
        <begin position="5129"/>
        <end position="5445"/>
    </location>
</feature>
<feature type="compositionally biased region" description="Low complexity" evidence="7">
    <location>
        <begin position="1783"/>
        <end position="1794"/>
    </location>
</feature>
<keyword evidence="13" id="KW-1185">Reference proteome</keyword>
<dbReference type="CDD" id="cd20859">
    <property type="entry name" value="C1_Munc13-2-like"/>
    <property type="match status" value="1"/>
</dbReference>
<feature type="compositionally biased region" description="Acidic residues" evidence="7">
    <location>
        <begin position="4222"/>
        <end position="4234"/>
    </location>
</feature>
<dbReference type="InterPro" id="IPR002219">
    <property type="entry name" value="PKC_DAG/PE"/>
</dbReference>
<dbReference type="Ensembl" id="ENSCCRT00000164197.1">
    <property type="protein sequence ID" value="ENSCCRP00000124136.1"/>
    <property type="gene ID" value="ENSCCRG00000040322.2"/>
</dbReference>
<dbReference type="InterPro" id="IPR037302">
    <property type="entry name" value="Unc-13_C2B"/>
</dbReference>
<feature type="compositionally biased region" description="Polar residues" evidence="7">
    <location>
        <begin position="948"/>
        <end position="975"/>
    </location>
</feature>
<keyword evidence="6" id="KW-0106">Calcium</keyword>
<organism evidence="12 13">
    <name type="scientific">Cyprinus carpio carpio</name>
    <dbReference type="NCBI Taxonomy" id="630221"/>
    <lineage>
        <taxon>Eukaryota</taxon>
        <taxon>Metazoa</taxon>
        <taxon>Chordata</taxon>
        <taxon>Craniata</taxon>
        <taxon>Vertebrata</taxon>
        <taxon>Euteleostomi</taxon>
        <taxon>Actinopterygii</taxon>
        <taxon>Neopterygii</taxon>
        <taxon>Teleostei</taxon>
        <taxon>Ostariophysi</taxon>
        <taxon>Cypriniformes</taxon>
        <taxon>Cyprinidae</taxon>
        <taxon>Cyprininae</taxon>
        <taxon>Cyprinus</taxon>
    </lineage>
</organism>
<feature type="compositionally biased region" description="Low complexity" evidence="7">
    <location>
        <begin position="4515"/>
        <end position="4530"/>
    </location>
</feature>
<dbReference type="GO" id="GO:0005509">
    <property type="term" value="F:calcium ion binding"/>
    <property type="evidence" value="ECO:0007669"/>
    <property type="project" value="InterPro"/>
</dbReference>
<feature type="compositionally biased region" description="Polar residues" evidence="7">
    <location>
        <begin position="1016"/>
        <end position="1025"/>
    </location>
</feature>
<feature type="compositionally biased region" description="Basic and acidic residues" evidence="7">
    <location>
        <begin position="744"/>
        <end position="754"/>
    </location>
</feature>
<feature type="compositionally biased region" description="Polar residues" evidence="7">
    <location>
        <begin position="1081"/>
        <end position="1103"/>
    </location>
</feature>
<evidence type="ECO:0000259" key="11">
    <source>
        <dbReference type="PROSITE" id="PS51259"/>
    </source>
</evidence>
<feature type="region of interest" description="Disordered" evidence="7">
    <location>
        <begin position="4929"/>
        <end position="5106"/>
    </location>
</feature>
<dbReference type="Pfam" id="PF00168">
    <property type="entry name" value="C2"/>
    <property type="match status" value="3"/>
</dbReference>
<feature type="region of interest" description="Disordered" evidence="7">
    <location>
        <begin position="2979"/>
        <end position="3001"/>
    </location>
</feature>
<protein>
    <recommendedName>
        <fullName evidence="14">C2 domain-containing protein</fullName>
    </recommendedName>
</protein>
<feature type="compositionally biased region" description="Low complexity" evidence="7">
    <location>
        <begin position="1446"/>
        <end position="1459"/>
    </location>
</feature>
<feature type="compositionally biased region" description="Polar residues" evidence="7">
    <location>
        <begin position="5590"/>
        <end position="5608"/>
    </location>
</feature>
<feature type="compositionally biased region" description="Basic and acidic residues" evidence="7">
    <location>
        <begin position="5321"/>
        <end position="5353"/>
    </location>
</feature>
<feature type="domain" description="C2" evidence="8">
    <location>
        <begin position="5906"/>
        <end position="6030"/>
    </location>
</feature>
<dbReference type="PROSITE" id="PS50081">
    <property type="entry name" value="ZF_DAG_PE_2"/>
    <property type="match status" value="1"/>
</dbReference>
<evidence type="ECO:0000256" key="6">
    <source>
        <dbReference type="ARBA" id="ARBA00022837"/>
    </source>
</evidence>
<feature type="compositionally biased region" description="Low complexity" evidence="7">
    <location>
        <begin position="5461"/>
        <end position="5470"/>
    </location>
</feature>
<feature type="domain" description="MHD2" evidence="11">
    <location>
        <begin position="6610"/>
        <end position="6745"/>
    </location>
</feature>
<feature type="compositionally biased region" description="Polar residues" evidence="7">
    <location>
        <begin position="208"/>
        <end position="225"/>
    </location>
</feature>
<evidence type="ECO:0000256" key="7">
    <source>
        <dbReference type="SAM" id="MobiDB-lite"/>
    </source>
</evidence>
<feature type="compositionally biased region" description="Polar residues" evidence="7">
    <location>
        <begin position="1119"/>
        <end position="1158"/>
    </location>
</feature>
<feature type="compositionally biased region" description="Basic and acidic residues" evidence="7">
    <location>
        <begin position="5571"/>
        <end position="5589"/>
    </location>
</feature>
<feature type="domain" description="C2" evidence="8">
    <location>
        <begin position="6778"/>
        <end position="6905"/>
    </location>
</feature>
<feature type="region of interest" description="Disordered" evidence="7">
    <location>
        <begin position="599"/>
        <end position="713"/>
    </location>
</feature>
<dbReference type="InterPro" id="IPR046349">
    <property type="entry name" value="C1-like_sf"/>
</dbReference>
<dbReference type="InterPro" id="IPR014770">
    <property type="entry name" value="Munc13_1"/>
</dbReference>
<evidence type="ECO:0000256" key="1">
    <source>
        <dbReference type="ARBA" id="ARBA00022483"/>
    </source>
</evidence>
<feature type="compositionally biased region" description="Low complexity" evidence="7">
    <location>
        <begin position="4569"/>
        <end position="4587"/>
    </location>
</feature>
<feature type="compositionally biased region" description="Low complexity" evidence="7">
    <location>
        <begin position="1409"/>
        <end position="1422"/>
    </location>
</feature>
<feature type="compositionally biased region" description="Basic and acidic residues" evidence="7">
    <location>
        <begin position="4804"/>
        <end position="4813"/>
    </location>
</feature>
<evidence type="ECO:0000259" key="10">
    <source>
        <dbReference type="PROSITE" id="PS51258"/>
    </source>
</evidence>
<feature type="region of interest" description="Disordered" evidence="7">
    <location>
        <begin position="1117"/>
        <end position="1683"/>
    </location>
</feature>
<reference evidence="12" key="2">
    <citation type="submission" date="2025-09" db="UniProtKB">
        <authorList>
            <consortium name="Ensembl"/>
        </authorList>
    </citation>
    <scope>IDENTIFICATION</scope>
</reference>
<feature type="region of interest" description="Disordered" evidence="7">
    <location>
        <begin position="1697"/>
        <end position="1813"/>
    </location>
</feature>
<dbReference type="GO" id="GO:0019992">
    <property type="term" value="F:diacylglycerol binding"/>
    <property type="evidence" value="ECO:0007669"/>
    <property type="project" value="InterPro"/>
</dbReference>
<feature type="compositionally biased region" description="Polar residues" evidence="7">
    <location>
        <begin position="1341"/>
        <end position="1357"/>
    </location>
</feature>
<feature type="compositionally biased region" description="Polar residues" evidence="7">
    <location>
        <begin position="805"/>
        <end position="818"/>
    </location>
</feature>
<feature type="compositionally biased region" description="Polar residues" evidence="7">
    <location>
        <begin position="5310"/>
        <end position="5319"/>
    </location>
</feature>
<evidence type="ECO:0000313" key="13">
    <source>
        <dbReference type="Proteomes" id="UP001108240"/>
    </source>
</evidence>
<dbReference type="Gene3D" id="2.60.40.150">
    <property type="entry name" value="C2 domain"/>
    <property type="match status" value="3"/>
</dbReference>
<feature type="compositionally biased region" description="Basic and acidic residues" evidence="7">
    <location>
        <begin position="5678"/>
        <end position="5691"/>
    </location>
</feature>
<dbReference type="FunFam" id="2.60.40.150:FF:000014">
    <property type="entry name" value="protein unc-13 homolog B"/>
    <property type="match status" value="1"/>
</dbReference>
<feature type="compositionally biased region" description="Basic and acidic residues" evidence="7">
    <location>
        <begin position="1003"/>
        <end position="1015"/>
    </location>
</feature>
<dbReference type="GO" id="GO:0098831">
    <property type="term" value="C:presynaptic active zone cytoplasmic component"/>
    <property type="evidence" value="ECO:0007669"/>
    <property type="project" value="TreeGrafter"/>
</dbReference>
<dbReference type="GO" id="GO:0016082">
    <property type="term" value="P:synaptic vesicle priming"/>
    <property type="evidence" value="ECO:0007669"/>
    <property type="project" value="TreeGrafter"/>
</dbReference>
<evidence type="ECO:0000256" key="5">
    <source>
        <dbReference type="ARBA" id="ARBA00022833"/>
    </source>
</evidence>
<dbReference type="GO" id="GO:0008270">
    <property type="term" value="F:zinc ion binding"/>
    <property type="evidence" value="ECO:0007669"/>
    <property type="project" value="UniProtKB-KW"/>
</dbReference>
<feature type="region of interest" description="Disordered" evidence="7">
    <location>
        <begin position="191"/>
        <end position="227"/>
    </location>
</feature>
<dbReference type="GO" id="GO:0005516">
    <property type="term" value="F:calmodulin binding"/>
    <property type="evidence" value="ECO:0007669"/>
    <property type="project" value="TreeGrafter"/>
</dbReference>
<feature type="compositionally biased region" description="Pro residues" evidence="7">
    <location>
        <begin position="1264"/>
        <end position="1275"/>
    </location>
</feature>
<feature type="compositionally biased region" description="Low complexity" evidence="7">
    <location>
        <begin position="5609"/>
        <end position="5622"/>
    </location>
</feature>
<feature type="compositionally biased region" description="Polar residues" evidence="7">
    <location>
        <begin position="5217"/>
        <end position="5228"/>
    </location>
</feature>
<feature type="region of interest" description="Disordered" evidence="7">
    <location>
        <begin position="4319"/>
        <end position="4338"/>
    </location>
</feature>
<feature type="compositionally biased region" description="Low complexity" evidence="7">
    <location>
        <begin position="1622"/>
        <end position="1637"/>
    </location>
</feature>
<feature type="compositionally biased region" description="Low complexity" evidence="7">
    <location>
        <begin position="5229"/>
        <end position="5250"/>
    </location>
</feature>
<feature type="region of interest" description="Disordered" evidence="7">
    <location>
        <begin position="4053"/>
        <end position="4079"/>
    </location>
</feature>
<feature type="compositionally biased region" description="Polar residues" evidence="7">
    <location>
        <begin position="919"/>
        <end position="928"/>
    </location>
</feature>
<sequence>MSLLCVRVKKAKLQGPPDKFNVYVTLKVQNVKSTTITVRGDQPCWEQDFMFEINRLDLGLVVEVWSKGLIWDTLIGTAWIPLNTIRQSDEEGPGEWTSLDSEVLMKEDEIYGTKNPTLHQVLLDTRFELPFDIPDDEAQYWTRKLERINSMRIHDEYSLQDEAQRRQLPPVPSQCCNWTYFGWNDQQTFDDHDSTVEDRDSDYRSETNSRPPRYHTTAQPNSSVHQYPIGRRLHNQALSKESRTDSIQSYDLDYREGKEQRFSSGTDDVRMIPVDSGMGVEDWETKYKINDNILDDFLEPEQKTWDDDDDTKSEIYRIVSSPDDSKGSRFYQTVECDAVSPEEAEEYDPLGNPIRRAATSSSEVCLVSKEAKNFEDEISPPETSIIPSVRQLRRTNQAPYTEGLLYKTRMWAKNSFEDTLENYTIYCEEEEARMRARSEYGSAGSDEMQFSLGSEEELDDMAFVEEDAQYEYDSYYSNARNISSYDEWSQGCYEQPSSMGIDCTMGPDEILSPVQKPDKEYHDTMDELQNLVDSVSEYLAGREEEMSKYESMQKSVTKTETESEEKKTEGEPAELKEENAVEQGIAGVKNAMSSLFNSITNTKPAAENTESTETSTKTPSPVPPQSESGISKLFSFIPKSTSGPTPVAVVPPANQETNADKKFSLQSLLPFQSPEVSRPASATSETDATNIADSSGSQTQDSTPSQTQTVVDSVLGRLSPFRLFGDKSSAETVSQSNITQANTESKEVSMEKSKSLSLEGSGTQPEHQSSCGGSGSGSVELLPETESSGELPDSMPRGATPKLVESQTEAKPATQTPAEDTGFFSPFKKSLNSLISNNAPDDKPAEVPSMFSIFKPAEAPESEDVSGTFASKLKLPFFSSDAPVNTQAPKQEGGMLSGFLKLTTGEDPNTSRPGGLQAGTKSPLSSRSALLESVSKGNADTGWFSNLFKASSTEPPKPQTGTPASSKPTVTTENIPTVVVNPEKPANVEEASADIVAEEDAATECHTDQVDRNENASKLQDGSNTKPDDQCHSKIQVQPKTQNDTQAQPQSQGLLAGLLSGNNKPQASSGPPPQGGLISGLLSSVTGSQNPSQVQPGAASAQSGGLLSGILKMAAPEILTTNQSTGPQQQQPSNEGNSFQESPATAQSHSQPQQSTGIFSGLLKLASDTVSSPQTAPAQSAPNPENQNVPKQGTLEGAPNEPSQGASPQPQSGGFLSGLLKLAAPETVPASGEVSQPQQQLASQQNSNQQPSQQQSDTKNQPLPSQPPPIEPPPSQTGGLFGGLLKLTESALAGSQQPSGSGSQPHQQQSSKPNAQSQPPPATASGMFSGFLNKLTAPESVPQQPHPRNSNLTSQQSPKPPEQPLSSQTGGFLSGLFGMSASDGNNAKDPAPQNLPQQEAPCSGQPNAQQSNRQNLRRQNQVPPQPVPQSGPSGMLSGLLNKIADTTTAPPQAQTTQQTSRSDPNESAPQQSSSQQGGFFSGLFSTNQTPTQSQQGPPGSSQLHQGNRQPLQRQNPISSHTPSTPEPSQGGLLSGLFNKLASADTPVQSSTSGVQHNQQRSRSDASGQSQTSTQQPPPSNQSGGLLSGLLKMGSEAAAPKSPSVGQQPHPASGSQMQGPQRQCQTVSQETTQQQSQSGGLFSSIFKMATSDESVQQHAQSSNQQANTSVQSANNQQNGSSGIISGFLNKLTTTAELTIAKSEASPDEKPKQQQQDHSGIKPSQGRPQIQRAKPVELMSSEDGGAEKDQKVSAQKGFLSGLFSSASDEDTSSKLPSQIKELPKSSSNSGSGMLSGIFKSGANENDTSAQSKDSEKGFLDRLMSKQSKDSTTSVTNSTGSELNNLVSEASQQPANLHPAVKSTQQYMEEIHRLLYGTSINYGYQDLLYTFAVHGAIPPELYEHQCLIEALLWQQLNDYALSEMLATQVPDCYSANQIEMPLSSEPVVETSEWRNLKNIDPSQFHIPSHPWQDVVNLPFQSSLPLANGEDVIVFDMSSTNKKPWEGCDNLNGFSDKRTKKTWMEKTTAINLSTEVPAKKYSCQSMSDFSSKNDSKMTPKSHLDLKFDSGFFRRLTEKKGPLDLTPGAVDLSSSVTASENIEDDMFFEDSEWYQQWLSLLEQGIWWPAEAGDCGYYVYMDEEYIYTLLTDRAGKHLYACATPEESRVLEQITENISSILHKKDKPKMTLCGFKIPLFNEDEVLWIPGKKHCDSQLLNAPVNLSSALQKGNRIMNMNLERFSQMFQDSINAQTEQPVDFSMYNLKKVKMGSQEPSIIFTEEQPQAADLSRKAKNPCHGGPYWINQGIKDLFPEVSVHQFSSPVTFTSSVGYREHPSTIKSSVPEIRIGYVDDKPVDQKTQSRQTFSPIVSPNVNFVEKTTTAPQTAKSTALTGSTVTPQPQATSRKPSDLLNGNGTPPTSTRKLPVTPANSKKQGGFTQQSATITPRVLPNPPTSEQVTTSISSKPSAASQKHKLARQPSQSTQSPSSEKASNFDSSKTEEVPLKPKPSTVMSNQKLSLPPPQNLLFNKPQMPVDTLFCIKPVDFSGTLSKKDKGNNEKTPTDTDAQRSIQDIIDFTTTKLKVKKQNEETFHMGETAAVDLTVELNEEVKELNVTFPALEVRNLSMTMSDVPLGTVSAPASPRRRPQYFPPDSGIPIKKDVCGNKAPISPKQKPQLARRASDQVSQASSIQVIPERVLVDSPLKVASKSASTPVKLNRIEGGPIKQISKPSHVPTAIHHALSPHICPEIKKSPALHISAQNKQIGLTRQTSFASESMRMSHMTGQSYNENTAPANSVKATLDMTLKTANKHMETVITETSATEAVPLVRSRRASVTEMNTDSFGLPLLVEPSAPEINFILQRHQSLPRLLCSESTFFQEGPVLRSQNHICNRTAGLPVHPSHYHQKATAPANAIKATLDMSAKSTTHSTVVTEAIQKEALPLVRARSTSISDCNEKLVGLPLLIEPSVQEKTLIPQRRQSLPHLSSNDSKFFQEDPVLPSQNHRPYNRTASLPVQLARCHQIATAPANAIKATLDMSAKSTASSGVVTEVVQKEALPLVRARSTSISDANEEVVGMSLIVDPPTQQRKNLFMSCESQSNVRQSDSLQHVDVKTSQLNPPLSRQTPSWQAASAPASAVKTIVDMSPKPIEKIKEEKQELSPMPLMKRKTSATVIATGTSAGLPLIVTPSNSQENLMSESSFPTQVQETLKEKKSGTLSQHSLEVRSISAKVGCFQSKGPTLQITWQSSVLGQPDRIPSAPANTIKDIVDMSPKLLSDPTEVYGEVLTEAGVLSLVKTRPATDAEVLKELAGVPLLVNPPLLPKLVRGQSKLPDKMSSFSLKSTIAQGTKGPSAPANTIKSTIDMSVGRSTSMVSEGSAGEMLPSGEMSLVKDKTAINKYSRKDSIGMPLIVDSFSSSEQVSQKTSPFISILEEKANPHRMQLLNGHHTTEPLLRQQISTHHQNGIFSISKTQTVESQPSSKPIDFSVIVSPRKHSCSSVLQNGHPVDFTRSEEEKSRIGSRYPKNGSSTFKKSYVGAVDLTAGIMIDVNRNKSGDDVKDLSSPRTTSISTQNTSTCTAVIYATTTNKKDSYQQSGNEDILAPQSNYVAKPQASYPSFQSSVPTQMADISDQMKSHLHRADFHFSKTSVQLKKEQSEPAESINTHLLNKELPFASDTSVDPHGANLSKQISNSSKMVTFSDLPPISMPHINFSEHTTYQQVAQRSVISRQVVTHQSIPLASTQNEGTEPFFTSAAAASTIVSRPKGIIKQSTVESFGEDCTSHSGTATFIGKPLALNNTLVQTSVVPVISVQDVSIPDHGLSPNIVSTAANLPVSTSAIVLESVVVVPTSTTNSQVSMACSRPLSTSPAVTTSVIDSREVSNSSPATKRSVKGLISLFDGASSQPAIAISQRSDKMIPSIVKQSQNVCVEFNQEMTTSPNRTVIKTADMTVISGTITSTVKAHASSSFVDPPTVQIPSPASDTPPSVIRPPVELNEVSPVTAQVFPTDQPLTRSALIQNNKTTVPQTEASAQSLAPTFSGTISEPMNVCVIPAETQSQENISGSIPFPEVSVTSDKSTSPATSSSVSTVTPLTLQTQLKEIPFMVISCNQTDVGQPNEMSTQHHSATVSECDAQHMSVQATSQFSVPQTVAVSPFVSTQDTLMDRISQLDVTPQQLVLSEMMSIEETPSFIQVSPTELEGRSLIISVLGPRKMLIPHIMISEASSPEDCPSEEDTMTDEPDTIEKDDPIIDKTPLESMDGSQDNLSIKVVESQETYNQSITINLSNIVASPEALTEVSKIKHDNSIDVLTNSDVFSAPLIPSTVEQNESICPEASSSEKTYPDDDYKKGGYVSNLEDGANTESTICKEKIKDHEVSSKVMSDKLSIISGPVSSETENVPSEDTLKASKVMSEELSITSGSVSSRTENVPSEDTLKSSKVMSEELSITSGSVSSRTEKVDTLKTSISESEPSTEEVENAKSREEATPTSTEPVSSSTDVEEQSGKGIFSLFGTSSSGQTQPKSGQSILGGILPGSSSSKEMPGTGLFSMFGSSAPQETQTPSAPKEPPGKGLFSIFGGSVAQSQPGQQGSPMSGPKDLPVGPRLPHMPTPRMAPGPGPRGPPGHVPRTTSGPAPRGPTPRGPASKEPLGKGLFSVFGGSSQPTAPTGGTAAKTPGSGSSILGGILPGSGVKENNGPGLFSMFGGGSSQSQAPGDAAAAESTNKESTGKGLFSMFGGPSPTVSSEPESLFKVSSVFSSDKTKSTGFSLMSFMDDKKSDSKPADASTVRADSLTFSHSHNITPPPLTDAITDEHTSVEAKEEVPAEITFEPPGKKDEKLSDEKKEESGNDTRRTDEMHLAINDNTKSEMVTLIKETEEVAPLSEKQAEKEETSTVDKVHEEQTINEKVNEELDMKNYKETIATSSEKTDYVTPINETEEIVPLAEEQSKNEDISVVDKMYEKQTNNEQLKNEELDMENDKETVATGPESDKDLNQLVHEKSSEQERVLEPFELEKPTEVSLESEKTVEPEKSSESRDPVQKNSESEECVELENSQETNKPLDSGKPSENEKNLSKGTGEVDAVQIADKISAESEKGIALTISDSQQADLKEKPDEIPKLQECDKTLIVATTQPSLDPQLISSVQQQQQPKPDTIVPQPGKVGFPAQPRPRMAGAFCQPRPGMPGPRGPRPAINQPRPRMPGSQRPPEPSGFSGFMSMFSGPSAPSKPATSSFFSVPQTSFFKSSPPSAPAQPQQQKSSFFNLPTSMPTDSLTGDLFGLFKGTEVVKSDETKLSEKGHDETQDSKEQVSLAASKSSAVSEPESTLASTELVNEDKQLKQDDSESLKLVEEQEVKSPDETSKEITETSETIHTQTSESGLPSKVPPGDKETPPSTPKAVDEDKLPTSPPSKGIFGGLMSGAAETAKPFSSFFGSSTPAPSVSTNPSRPQAESSGLFSGLKGLSVGLFQEEKSASTTEETMSSMFGRKIGFPWQSSPPQTPPANQSKHPDLNPEENDEPEADKLSLESEVTGSADPSDTEGPSDNSSHKQPSFDASPESPTAFKQGASHLEVEHVDKSQISQDCIDKNKDPPDTDSSAEKPSESLQQQTFDKSPVDSSRFGSSGNLSQASSQFSSEPEEQSYSDAQIRPSVVAQHLPASDETEKGEREIYANVEKEVQGECVPKPVANQGRKPERQHSFYEDGPRAFSPSRLRWLKAISKVRVKLHENINGDHNKHPWAKPGGGGIFGIDSMPDLRKKKPIPLVSDVSLVQSRKAGISHALAARSSLKDEELKNHVYKKTLQALIYPISCTTPHNFEVWTATTPTYCYECEGLLWGIARQGMRCSECGVKCHEKCQELFNADCLQRAAEKSSKTGAEDRTQHIILAMKDRMKIRERNRPEIFEMIRLVFNVTKLNHAQQMKAIKQTVLDGTSKWSAKISITVVSAQGLQAKDRTGSSDPYVTVQVGKTKKRTKTIYGNLNPVWEETFNFECHNSSDRIKLRVWDEDDDIKSRVKQRLKRESDDFLGQSIIEVRTLSGEMDVWYNLEKRTDKSAVSGAIRLQISVEIKGEEKVAPYHVQYTCLHENFFHFVTDVEGQGVVKLPTARGDDAWKVYFDELAQDIVDEFAMRYGIESIYQAMTHFACLSYKYMLPGIPAVMSTLLANINAFYAHPTSVTNISACDRFTASNFGKDRFVRLLDQLHNSLRIDLSTYRNNFPASSKPRLADLKSTVDLLTSITFFRLKVLELQSPPRAAHVVRDCVKACLNSTYEYIFNNCQELYNRQFQPAAEPKPQEKKEGEEGEEEEDKKDDKEEENAAVEEPGPSIQNLDFWPKLITLIVSIIEEDRNSYSSIINQFPQELNVGNVSAEVMWTLFAQDMKYALEEHEKLRLCKSADYMNLHFKVKWLYNEYVHDLPAFSDTVPEYPSWFLPFVLQWLAENEEVSMEFMHGALERDKREGFQQTSEHALFSCSVVDIFTQLNQSFEIIKKLDCPDPAVVAQYNRRFAKTITKVLLQYCAVLTKSFPSYCEKEKTPCVLMNNVQQMRVMLEKMFESMGAKQLDSEAADILNDLQGKLNSVLDNLSGLFAKSFQARMNACVRQMAEILYQIKGPLNQNTRNTAEADADNALRPLMEFLDTNLSIFADICDKTVLKRVLKDLWRTVLICMEKTIVLPQSSDSIGAQLLTAAKELSKLKGGVEPKSLSPRQCMILEAALDSIKLFFHAGGNGLKKVYLEKSPELSSLRYALSLYTQTTDALIKAFVTTQHAQVQNGMGIRITPKENVRPDRGSGVERPIGEAVIQLDVSPPAGNTEQKLGVRVIAVNDMKWQTSGMFRPFVDVNLVGPQLTEKKRKFTTKSKNNSWTAKYNEAFQFVLGKGVSLDCYEIQITVKDYCFGRADRVVGIAVLQLRDVADRKSCVCWCPLGPRINTDETGTTALRILSQRSADEVAKEFVKLKSETRPAEEGR</sequence>
<feature type="compositionally biased region" description="Polar residues" evidence="7">
    <location>
        <begin position="5419"/>
        <end position="5439"/>
    </location>
</feature>
<feature type="region of interest" description="Disordered" evidence="7">
    <location>
        <begin position="2375"/>
        <end position="2512"/>
    </location>
</feature>
<dbReference type="PROSITE" id="PS00479">
    <property type="entry name" value="ZF_DAG_PE_1"/>
    <property type="match status" value="1"/>
</dbReference>
<feature type="region of interest" description="Disordered" evidence="7">
    <location>
        <begin position="4804"/>
        <end position="4901"/>
    </location>
</feature>
<feature type="region of interest" description="Disordered" evidence="7">
    <location>
        <begin position="884"/>
        <end position="1103"/>
    </location>
</feature>
<dbReference type="Gene3D" id="3.30.60.20">
    <property type="match status" value="1"/>
</dbReference>
<dbReference type="SMART" id="SM00239">
    <property type="entry name" value="C2"/>
    <property type="match status" value="3"/>
</dbReference>
<feature type="compositionally biased region" description="Low complexity" evidence="7">
    <location>
        <begin position="4654"/>
        <end position="4681"/>
    </location>
</feature>
<feature type="compositionally biased region" description="Polar residues" evidence="7">
    <location>
        <begin position="1800"/>
        <end position="1809"/>
    </location>
</feature>
<dbReference type="InterPro" id="IPR010439">
    <property type="entry name" value="MUN_dom"/>
</dbReference>
<feature type="compositionally biased region" description="Basic and acidic residues" evidence="7">
    <location>
        <begin position="5273"/>
        <end position="5295"/>
    </location>
</feature>
<keyword evidence="5" id="KW-0862">Zinc</keyword>
<dbReference type="PROSITE" id="PS50004">
    <property type="entry name" value="C2"/>
    <property type="match status" value="3"/>
</dbReference>
<feature type="region of interest" description="Disordered" evidence="7">
    <location>
        <begin position="546"/>
        <end position="580"/>
    </location>
</feature>
<feature type="compositionally biased region" description="Low complexity" evidence="7">
    <location>
        <begin position="604"/>
        <end position="619"/>
    </location>
</feature>
<feature type="compositionally biased region" description="Polar residues" evidence="7">
    <location>
        <begin position="5251"/>
        <end position="5261"/>
    </location>
</feature>
<feature type="compositionally biased region" description="Polar residues" evidence="7">
    <location>
        <begin position="1033"/>
        <end position="1045"/>
    </location>
</feature>
<feature type="compositionally biased region" description="Polar residues" evidence="7">
    <location>
        <begin position="5480"/>
        <end position="5493"/>
    </location>
</feature>
<dbReference type="GO" id="GO:0043195">
    <property type="term" value="C:terminal bouton"/>
    <property type="evidence" value="ECO:0007669"/>
    <property type="project" value="TreeGrafter"/>
</dbReference>
<feature type="compositionally biased region" description="Basic and acidic residues" evidence="7">
    <location>
        <begin position="191"/>
        <end position="207"/>
    </location>
</feature>
<feature type="compositionally biased region" description="Polar residues" evidence="7">
    <location>
        <begin position="1201"/>
        <end position="1214"/>
    </location>
</feature>
<dbReference type="FunFam" id="2.60.40.150:FF:000002">
    <property type="entry name" value="Protein unc-13 homolog B"/>
    <property type="match status" value="1"/>
</dbReference>
<feature type="region of interest" description="Disordered" evidence="7">
    <location>
        <begin position="725"/>
        <end position="826"/>
    </location>
</feature>
<evidence type="ECO:0008006" key="14">
    <source>
        <dbReference type="Google" id="ProtNLM"/>
    </source>
</evidence>
<feature type="compositionally biased region" description="Basic and acidic residues" evidence="7">
    <location>
        <begin position="4875"/>
        <end position="4901"/>
    </location>
</feature>
<feature type="compositionally biased region" description="Low complexity" evidence="7">
    <location>
        <begin position="4478"/>
        <end position="4489"/>
    </location>
</feature>
<feature type="compositionally biased region" description="Low complexity" evidence="7">
    <location>
        <begin position="1235"/>
        <end position="1256"/>
    </location>
</feature>
<accession>A0A9J7YYL0</accession>
<dbReference type="InterPro" id="IPR014772">
    <property type="entry name" value="Munc13_dom-2"/>
</dbReference>
<feature type="compositionally biased region" description="Polar residues" evidence="7">
    <location>
        <begin position="5515"/>
        <end position="5537"/>
    </location>
</feature>
<dbReference type="PROSITE" id="PS51259">
    <property type="entry name" value="MHD2"/>
    <property type="match status" value="1"/>
</dbReference>
<dbReference type="FunFam" id="2.60.40.150:FF:000031">
    <property type="entry name" value="Protein unc-13 homolog B"/>
    <property type="match status" value="1"/>
</dbReference>
<keyword evidence="1" id="KW-0268">Exocytosis</keyword>
<feature type="compositionally biased region" description="Polar residues" evidence="7">
    <location>
        <begin position="1612"/>
        <end position="1621"/>
    </location>
</feature>
<feature type="compositionally biased region" description="Polar residues" evidence="7">
    <location>
        <begin position="4408"/>
        <end position="4446"/>
    </location>
</feature>
<feature type="compositionally biased region" description="Basic and acidic residues" evidence="7">
    <location>
        <begin position="4959"/>
        <end position="5029"/>
    </location>
</feature>
<name>A0A9J7YYL0_CYPCA</name>
<feature type="compositionally biased region" description="Polar residues" evidence="7">
    <location>
        <begin position="1168"/>
        <end position="1191"/>
    </location>
</feature>
<dbReference type="InterPro" id="IPR000008">
    <property type="entry name" value="C2_dom"/>
</dbReference>
<feature type="compositionally biased region" description="Polar residues" evidence="7">
    <location>
        <begin position="2375"/>
        <end position="2439"/>
    </location>
</feature>
<feature type="compositionally biased region" description="Low complexity" evidence="7">
    <location>
        <begin position="5199"/>
        <end position="5212"/>
    </location>
</feature>
<dbReference type="Proteomes" id="UP001108240">
    <property type="component" value="Unplaced"/>
</dbReference>
<feature type="compositionally biased region" description="Basic and acidic residues" evidence="7">
    <location>
        <begin position="557"/>
        <end position="579"/>
    </location>
</feature>
<feature type="compositionally biased region" description="Polar residues" evidence="7">
    <location>
        <begin position="1507"/>
        <end position="1527"/>
    </location>
</feature>
<dbReference type="PANTHER" id="PTHR10480">
    <property type="entry name" value="PROTEIN UNC-13 HOMOLOG"/>
    <property type="match status" value="1"/>
</dbReference>
<feature type="region of interest" description="Disordered" evidence="7">
    <location>
        <begin position="4408"/>
        <end position="4738"/>
    </location>
</feature>
<feature type="compositionally biased region" description="Low complexity" evidence="7">
    <location>
        <begin position="4066"/>
        <end position="4079"/>
    </location>
</feature>
<feature type="compositionally biased region" description="Pro residues" evidence="7">
    <location>
        <begin position="4597"/>
        <end position="4616"/>
    </location>
</feature>
<dbReference type="SUPFAM" id="SSF49562">
    <property type="entry name" value="C2 domain (Calcium/lipid-binding domain, CaLB)"/>
    <property type="match status" value="3"/>
</dbReference>
<dbReference type="GO" id="GO:0031594">
    <property type="term" value="C:neuromuscular junction"/>
    <property type="evidence" value="ECO:0007669"/>
    <property type="project" value="TreeGrafter"/>
</dbReference>
<keyword evidence="3" id="KW-0677">Repeat</keyword>
<dbReference type="GeneTree" id="ENSGT00940000165775"/>
<dbReference type="SMART" id="SM00109">
    <property type="entry name" value="C1"/>
    <property type="match status" value="1"/>
</dbReference>
<dbReference type="Gene3D" id="1.10.357.50">
    <property type="match status" value="1"/>
</dbReference>
<feature type="compositionally biased region" description="Low complexity" evidence="7">
    <location>
        <begin position="1470"/>
        <end position="1506"/>
    </location>
</feature>
<feature type="compositionally biased region" description="Low complexity" evidence="7">
    <location>
        <begin position="1046"/>
        <end position="1069"/>
    </location>
</feature>
<feature type="compositionally biased region" description="Low complexity" evidence="7">
    <location>
        <begin position="2473"/>
        <end position="2483"/>
    </location>
</feature>
<evidence type="ECO:0000259" key="9">
    <source>
        <dbReference type="PROSITE" id="PS50081"/>
    </source>
</evidence>
<dbReference type="SUPFAM" id="SSF57889">
    <property type="entry name" value="Cysteine-rich domain"/>
    <property type="match status" value="1"/>
</dbReference>
<feature type="region of interest" description="Disordered" evidence="7">
    <location>
        <begin position="5671"/>
        <end position="5691"/>
    </location>
</feature>
<evidence type="ECO:0000259" key="8">
    <source>
        <dbReference type="PROSITE" id="PS50004"/>
    </source>
</evidence>
<dbReference type="Pfam" id="PF06292">
    <property type="entry name" value="MUN"/>
    <property type="match status" value="1"/>
</dbReference>
<feature type="compositionally biased region" description="Polar residues" evidence="7">
    <location>
        <begin position="1545"/>
        <end position="1560"/>
    </location>
</feature>
<feature type="compositionally biased region" description="Polar residues" evidence="7">
    <location>
        <begin position="2449"/>
        <end position="2465"/>
    </location>
</feature>
<dbReference type="FunFam" id="1.10.357.50:FF:000001">
    <property type="entry name" value="Protein unc-13 homolog B"/>
    <property type="match status" value="1"/>
</dbReference>
<dbReference type="PANTHER" id="PTHR10480:SF14">
    <property type="entry name" value="PROTEIN UNC-13 HOMOLOG B-LIKE"/>
    <property type="match status" value="1"/>
</dbReference>
<dbReference type="InterPro" id="IPR027080">
    <property type="entry name" value="Unc-13"/>
</dbReference>
<feature type="region of interest" description="Disordered" evidence="7">
    <location>
        <begin position="4217"/>
        <end position="4242"/>
    </location>
</feature>
<dbReference type="CDD" id="cd08394">
    <property type="entry name" value="C2A_Munc13"/>
    <property type="match status" value="1"/>
</dbReference>
<dbReference type="GO" id="GO:0030672">
    <property type="term" value="C:synaptic vesicle membrane"/>
    <property type="evidence" value="ECO:0007669"/>
    <property type="project" value="TreeGrafter"/>
</dbReference>
<feature type="compositionally biased region" description="Low complexity" evidence="7">
    <location>
        <begin position="1566"/>
        <end position="1594"/>
    </location>
</feature>
<dbReference type="GO" id="GO:0035249">
    <property type="term" value="P:synaptic transmission, glutamatergic"/>
    <property type="evidence" value="ECO:0007669"/>
    <property type="project" value="TreeGrafter"/>
</dbReference>
<feature type="compositionally biased region" description="Low complexity" evidence="7">
    <location>
        <begin position="694"/>
        <end position="709"/>
    </location>
</feature>
<feature type="region of interest" description="Disordered" evidence="7">
    <location>
        <begin position="6271"/>
        <end position="6310"/>
    </location>
</feature>
<keyword evidence="4" id="KW-0863">Zinc-finger</keyword>
<feature type="compositionally biased region" description="Low complexity" evidence="7">
    <location>
        <begin position="5297"/>
        <end position="5308"/>
    </location>
</feature>
<dbReference type="GO" id="GO:0017075">
    <property type="term" value="F:syntaxin-1 binding"/>
    <property type="evidence" value="ECO:0007669"/>
    <property type="project" value="TreeGrafter"/>
</dbReference>
<dbReference type="FunFam" id="3.30.60.20:FF:000001">
    <property type="entry name" value="Protein unc-13 homolog B"/>
    <property type="match status" value="1"/>
</dbReference>
<feature type="compositionally biased region" description="Polar residues" evidence="7">
    <location>
        <begin position="4542"/>
        <end position="4554"/>
    </location>
</feature>
<evidence type="ECO:0000313" key="12">
    <source>
        <dbReference type="Ensembl" id="ENSCCRP00000124136.1"/>
    </source>
</evidence>
<feature type="domain" description="MHD1" evidence="10">
    <location>
        <begin position="6362"/>
        <end position="6505"/>
    </location>
</feature>